<dbReference type="Gene3D" id="1.10.10.2840">
    <property type="entry name" value="PucR C-terminal helix-turn-helix domain"/>
    <property type="match status" value="1"/>
</dbReference>
<dbReference type="InterPro" id="IPR043129">
    <property type="entry name" value="ATPase_NBD"/>
</dbReference>
<feature type="domain" description="PucR C-terminal helix-turn-helix" evidence="4">
    <location>
        <begin position="660"/>
        <end position="718"/>
    </location>
</feature>
<dbReference type="GO" id="GO:0016787">
    <property type="term" value="F:hydrolase activity"/>
    <property type="evidence" value="ECO:0007669"/>
    <property type="project" value="InterPro"/>
</dbReference>
<dbReference type="InterPro" id="IPR042070">
    <property type="entry name" value="PucR_C-HTH_sf"/>
</dbReference>
<evidence type="ECO:0000259" key="3">
    <source>
        <dbReference type="Pfam" id="PF05378"/>
    </source>
</evidence>
<evidence type="ECO:0000259" key="5">
    <source>
        <dbReference type="Pfam" id="PF17853"/>
    </source>
</evidence>
<evidence type="ECO:0000313" key="6">
    <source>
        <dbReference type="EMBL" id="ROS39834.1"/>
    </source>
</evidence>
<keyword evidence="7" id="KW-1185">Reference proteome</keyword>
<proteinExistence type="inferred from homology"/>
<dbReference type="AlphaFoldDB" id="A0A3N2GT86"/>
<dbReference type="Gene3D" id="3.30.420.40">
    <property type="match status" value="1"/>
</dbReference>
<dbReference type="InterPro" id="IPR025736">
    <property type="entry name" value="PucR_C-HTH_dom"/>
</dbReference>
<evidence type="ECO:0000313" key="7">
    <source>
        <dbReference type="Proteomes" id="UP000274843"/>
    </source>
</evidence>
<evidence type="ECO:0000259" key="2">
    <source>
        <dbReference type="Pfam" id="PF01968"/>
    </source>
</evidence>
<dbReference type="PANTHER" id="PTHR11365:SF10">
    <property type="entry name" value="HYDANTOINASE_OXOPROLINASE"/>
    <property type="match status" value="1"/>
</dbReference>
<gene>
    <name evidence="6" type="ORF">EDD35_2148</name>
</gene>
<dbReference type="Pfam" id="PF13556">
    <property type="entry name" value="HTH_30"/>
    <property type="match status" value="1"/>
</dbReference>
<dbReference type="Pfam" id="PF05378">
    <property type="entry name" value="Hydant_A_N"/>
    <property type="match status" value="1"/>
</dbReference>
<reference evidence="6 7" key="1">
    <citation type="submission" date="2018-11" db="EMBL/GenBank/DDBJ databases">
        <title>Sequencing the genomes of 1000 actinobacteria strains.</title>
        <authorList>
            <person name="Klenk H.-P."/>
        </authorList>
    </citation>
    <scope>NUCLEOTIDE SEQUENCE [LARGE SCALE GENOMIC DNA]</scope>
    <source>
        <strain evidence="6 7">DSM 44348</strain>
    </source>
</reference>
<dbReference type="PANTHER" id="PTHR11365">
    <property type="entry name" value="5-OXOPROLINASE RELATED"/>
    <property type="match status" value="1"/>
</dbReference>
<feature type="domain" description="Hydantoinase A/oxoprolinase" evidence="2">
    <location>
        <begin position="191"/>
        <end position="395"/>
    </location>
</feature>
<dbReference type="GeneID" id="301843562"/>
<comment type="similarity">
    <text evidence="1">Belongs to the CdaR family.</text>
</comment>
<dbReference type="EMBL" id="RKHY01000001">
    <property type="protein sequence ID" value="ROS39834.1"/>
    <property type="molecule type" value="Genomic_DNA"/>
</dbReference>
<feature type="domain" description="Hydantoinase/oxoprolinase N-terminal" evidence="3">
    <location>
        <begin position="2"/>
        <end position="169"/>
    </location>
</feature>
<dbReference type="SUPFAM" id="SSF53067">
    <property type="entry name" value="Actin-like ATPase domain"/>
    <property type="match status" value="2"/>
</dbReference>
<dbReference type="Pfam" id="PF01968">
    <property type="entry name" value="Hydantoinase_A"/>
    <property type="match status" value="1"/>
</dbReference>
<evidence type="ECO:0000256" key="1">
    <source>
        <dbReference type="ARBA" id="ARBA00006754"/>
    </source>
</evidence>
<protein>
    <submittedName>
        <fullName evidence="6">PucR-like helix-turn-helix protein</fullName>
    </submittedName>
</protein>
<dbReference type="InterPro" id="IPR045079">
    <property type="entry name" value="Oxoprolinase-like"/>
</dbReference>
<dbReference type="InterPro" id="IPR041522">
    <property type="entry name" value="CdaR_GGDEF"/>
</dbReference>
<dbReference type="InterPro" id="IPR002821">
    <property type="entry name" value="Hydantoinase_A"/>
</dbReference>
<dbReference type="InterPro" id="IPR008040">
    <property type="entry name" value="Hydant_A_N"/>
</dbReference>
<dbReference type="RefSeq" id="WP_123683675.1">
    <property type="nucleotide sequence ID" value="NZ_RKHY01000001.1"/>
</dbReference>
<name>A0A3N2GT86_9PSEU</name>
<organism evidence="6 7">
    <name type="scientific">Amycolatopsis thermoflava</name>
    <dbReference type="NCBI Taxonomy" id="84480"/>
    <lineage>
        <taxon>Bacteria</taxon>
        <taxon>Bacillati</taxon>
        <taxon>Actinomycetota</taxon>
        <taxon>Actinomycetes</taxon>
        <taxon>Pseudonocardiales</taxon>
        <taxon>Pseudonocardiaceae</taxon>
        <taxon>Amycolatopsis</taxon>
        <taxon>Amycolatopsis methanolica group</taxon>
    </lineage>
</organism>
<feature type="domain" description="CdaR GGDEF-like" evidence="5">
    <location>
        <begin position="491"/>
        <end position="611"/>
    </location>
</feature>
<sequence length="723" mass="75608">MRIGIDVGGTNTDAVLLDGRQVLASIKTSTTEDVTSGIVAAINGLQQQRAFDLAAVQAVMIGTTHFINALVEAHRLAPTAAVRLSLPAGASLPPMVDWPQRLVDAVSGRSYLVHGGHEFDGRHIAELDESELRKAAEDMGAIGVRSVAITSVFSPVNAEFEARAAEIIAAQLPDVAISLSHEIGRIGLLERENATVINAALRELAAHIVDGLAASVSGAGITAPLYLSQNDGTLMDVDFARRYPVATFASGPTNSMRGAAVLSGLDTCAVVDVGGTTSDVGVLRQGFPREATTDVSVAGIRTNFRMPDVLSIGIGGGSRVRGGAGDVTVGPDSVGYELTSKALVFGGDTLTATDIAVAAGRAEIGDPSLVAYLDRDLVRAALEKIAADVSDVVERMRTSAEPLPVVAVGGGSVLLPDELADAGKVHRPENYAVANATGAEAARADVVPPALAVAAGAVQRWLLANRLELERDARSRTALLGDLLRLDAEPGADLRRRAADAGWRLGGWHVGLRIGVASSVDTVARTTEVVRALRAEQIAAVVVEHGDGWTGWVTFDQEPTAERVRTLAAGLRAAHKALRRTLGAHLGVGRPHPRPDGLAATIAEATDAARLAATRPESGHFLHVDQLGMAQLLLEWTRTDTFEPAARALVAPLRNAPGDLVRTLAVYLDAESSIAETAAVLGVHRNTVTARVARIEQLLGVDLSRPDDRLALHLASRAITLAD</sequence>
<accession>A0A3N2GT86</accession>
<evidence type="ECO:0000259" key="4">
    <source>
        <dbReference type="Pfam" id="PF13556"/>
    </source>
</evidence>
<dbReference type="Proteomes" id="UP000274843">
    <property type="component" value="Unassembled WGS sequence"/>
</dbReference>
<comment type="caution">
    <text evidence="6">The sequence shown here is derived from an EMBL/GenBank/DDBJ whole genome shotgun (WGS) entry which is preliminary data.</text>
</comment>
<dbReference type="Pfam" id="PF17853">
    <property type="entry name" value="GGDEF_2"/>
    <property type="match status" value="1"/>
</dbReference>